<organism evidence="2">
    <name type="scientific">Brassica cretica</name>
    <name type="common">Mustard</name>
    <dbReference type="NCBI Taxonomy" id="69181"/>
    <lineage>
        <taxon>Eukaryota</taxon>
        <taxon>Viridiplantae</taxon>
        <taxon>Streptophyta</taxon>
        <taxon>Embryophyta</taxon>
        <taxon>Tracheophyta</taxon>
        <taxon>Spermatophyta</taxon>
        <taxon>Magnoliopsida</taxon>
        <taxon>eudicotyledons</taxon>
        <taxon>Gunneridae</taxon>
        <taxon>Pentapetalae</taxon>
        <taxon>rosids</taxon>
        <taxon>malvids</taxon>
        <taxon>Brassicales</taxon>
        <taxon>Brassicaceae</taxon>
        <taxon>Brassiceae</taxon>
        <taxon>Brassica</taxon>
    </lineage>
</organism>
<sequence>MMGAGDRRELSISDPVLIQLQGIPLHLCVKQNLEAIGNRLGKLESIDTVDGRIKVAMDSTNPLKFTRKLQTRKMEDITIKLFYEKLFKHCSAWSIRFNRNGTALVQIMGIDREQAGVGRVDGELGKATSQLDQLERSSKPQVKWFSSTSWPSPMGDVLNKGQKFLEVRSGYGLSDVRHRPRPSRPGSGLTEFVHQDKTGPFMGMRNENREQVWKEKQQSLRIYEPAKKRKDMDTARTSGSPKKAAAKRGKSVVAPFDSSQQNKRDDMNVTYRDSSGTRSDNSTVDVGIADDIIPPYDALKID</sequence>
<evidence type="ECO:0000313" key="2">
    <source>
        <dbReference type="EMBL" id="KAF2546454.1"/>
    </source>
</evidence>
<evidence type="ECO:0000256" key="1">
    <source>
        <dbReference type="SAM" id="MobiDB-lite"/>
    </source>
</evidence>
<accession>A0A8S9GNK2</accession>
<comment type="caution">
    <text evidence="2">The sequence shown here is derived from an EMBL/GenBank/DDBJ whole genome shotgun (WGS) entry which is preliminary data.</text>
</comment>
<proteinExistence type="predicted"/>
<dbReference type="EMBL" id="QGKY02001925">
    <property type="protein sequence ID" value="KAF2546454.1"/>
    <property type="molecule type" value="Genomic_DNA"/>
</dbReference>
<evidence type="ECO:0008006" key="3">
    <source>
        <dbReference type="Google" id="ProtNLM"/>
    </source>
</evidence>
<feature type="region of interest" description="Disordered" evidence="1">
    <location>
        <begin position="227"/>
        <end position="285"/>
    </location>
</feature>
<gene>
    <name evidence="2" type="ORF">F2Q70_00021550</name>
</gene>
<feature type="compositionally biased region" description="Polar residues" evidence="1">
    <location>
        <begin position="271"/>
        <end position="284"/>
    </location>
</feature>
<reference evidence="2" key="1">
    <citation type="submission" date="2019-12" db="EMBL/GenBank/DDBJ databases">
        <title>Genome sequencing and annotation of Brassica cretica.</title>
        <authorList>
            <person name="Studholme D.J."/>
            <person name="Sarris P.F."/>
        </authorList>
    </citation>
    <scope>NUCLEOTIDE SEQUENCE</scope>
    <source>
        <strain evidence="2">PFS-102/07</strain>
        <tissue evidence="2">Leaf</tissue>
    </source>
</reference>
<protein>
    <recommendedName>
        <fullName evidence="3">DUF4283 domain-containing protein</fullName>
    </recommendedName>
</protein>
<dbReference type="AlphaFoldDB" id="A0A8S9GNK2"/>
<name>A0A8S9GNK2_BRACR</name>